<organism evidence="8 9">
    <name type="scientific">Chryseobacterium vrystaatense</name>
    <dbReference type="NCBI Taxonomy" id="307480"/>
    <lineage>
        <taxon>Bacteria</taxon>
        <taxon>Pseudomonadati</taxon>
        <taxon>Bacteroidota</taxon>
        <taxon>Flavobacteriia</taxon>
        <taxon>Flavobacteriales</taxon>
        <taxon>Weeksellaceae</taxon>
        <taxon>Chryseobacterium group</taxon>
        <taxon>Chryseobacterium</taxon>
    </lineage>
</organism>
<keyword evidence="3 5" id="KW-1133">Transmembrane helix</keyword>
<dbReference type="InterPro" id="IPR010096">
    <property type="entry name" value="NADH-Q_OxRdtase_suN/2"/>
</dbReference>
<feature type="transmembrane region" description="Helical" evidence="5">
    <location>
        <begin position="298"/>
        <end position="319"/>
    </location>
</feature>
<dbReference type="GO" id="GO:0012505">
    <property type="term" value="C:endomembrane system"/>
    <property type="evidence" value="ECO:0007669"/>
    <property type="project" value="UniProtKB-SubCell"/>
</dbReference>
<gene>
    <name evidence="5" type="primary">nuoN</name>
    <name evidence="8" type="ORF">SAMN02787073_1369</name>
</gene>
<evidence type="ECO:0000256" key="6">
    <source>
        <dbReference type="RuleBase" id="RU000320"/>
    </source>
</evidence>
<dbReference type="HAMAP" id="MF_00445">
    <property type="entry name" value="NDH1_NuoN_1"/>
    <property type="match status" value="1"/>
</dbReference>
<feature type="domain" description="NADH:quinone oxidoreductase/Mrp antiporter transmembrane" evidence="7">
    <location>
        <begin position="125"/>
        <end position="411"/>
    </location>
</feature>
<feature type="transmembrane region" description="Helical" evidence="5">
    <location>
        <begin position="107"/>
        <end position="124"/>
    </location>
</feature>
<keyword evidence="2 5" id="KW-0812">Transmembrane</keyword>
<comment type="subunit">
    <text evidence="5">NDH-1 is composed of 14 different subunits. Subunits NuoA, H, J, K, L, M, N constitute the membrane sector of the complex.</text>
</comment>
<dbReference type="Proteomes" id="UP000184108">
    <property type="component" value="Unassembled WGS sequence"/>
</dbReference>
<keyword evidence="5" id="KW-0813">Transport</keyword>
<dbReference type="InterPro" id="IPR001750">
    <property type="entry name" value="ND/Mrp_TM"/>
</dbReference>
<sequence length="474" mass="51944">MSQISCLTSQIYIMSVLIIVFLTAVVALFSGVFEQGKFARYIGILGLIIALYVSFLPECAFFEKYRHMYEYTANTALFTKISIVTTLLLFFLGGFAFSNHRSHQSELYALMLFALCGGIVLFGFQNLVTLFLGVEILSIPLYVMAGANKTDLRSNEASIKYFLMGAFATGFLLFGIAFIYGSSGSFDLYKIQDFGVKNPQDVMFILGVLLILCALAFKVALAPFHMWSPDVYAGSPSLITAFMASVVKISGFFALFRLMTIGFGGVTEHWINVFGVFLIITLLLANVMGLAQTNAKRMLAYSSVSHAGYIGLVFFGMTSLSTYNLAFYLFAYALSTVGVFMCLIYVEKLKRETSFGAFKGLAKTEPLLATAAAISMLSMAGVPLTAGFMGKFALFSQAMNSKHGVFLVLVAVLGSAVSIAYYLRLIISMFFFKDSTFKSSEKVTLTYNIVAIFVIASIIALGVFPDLFARQFGL</sequence>
<evidence type="ECO:0000313" key="8">
    <source>
        <dbReference type="EMBL" id="SHF08876.1"/>
    </source>
</evidence>
<evidence type="ECO:0000256" key="1">
    <source>
        <dbReference type="ARBA" id="ARBA00004127"/>
    </source>
</evidence>
<feature type="transmembrane region" description="Helical" evidence="5">
    <location>
        <begin position="444"/>
        <end position="464"/>
    </location>
</feature>
<protein>
    <recommendedName>
        <fullName evidence="5">NADH-quinone oxidoreductase subunit N</fullName>
        <ecNumber evidence="5">7.1.1.-</ecNumber>
    </recommendedName>
    <alternativeName>
        <fullName evidence="5">NADH dehydrogenase I subunit N</fullName>
    </alternativeName>
    <alternativeName>
        <fullName evidence="5">NDH-1 subunit N</fullName>
    </alternativeName>
</protein>
<dbReference type="Pfam" id="PF00361">
    <property type="entry name" value="Proton_antipo_M"/>
    <property type="match status" value="1"/>
</dbReference>
<reference evidence="9" key="1">
    <citation type="submission" date="2016-11" db="EMBL/GenBank/DDBJ databases">
        <authorList>
            <person name="Varghese N."/>
            <person name="Submissions S."/>
        </authorList>
    </citation>
    <scope>NUCLEOTIDE SEQUENCE [LARGE SCALE GENOMIC DNA]</scope>
    <source>
        <strain evidence="9">YR203</strain>
    </source>
</reference>
<feature type="transmembrane region" description="Helical" evidence="5">
    <location>
        <begin position="325"/>
        <end position="346"/>
    </location>
</feature>
<dbReference type="GO" id="GO:0005886">
    <property type="term" value="C:plasma membrane"/>
    <property type="evidence" value="ECO:0007669"/>
    <property type="project" value="UniProtKB-SubCell"/>
</dbReference>
<keyword evidence="5" id="KW-1003">Cell membrane</keyword>
<evidence type="ECO:0000256" key="3">
    <source>
        <dbReference type="ARBA" id="ARBA00022989"/>
    </source>
</evidence>
<feature type="transmembrane region" description="Helical" evidence="5">
    <location>
        <begin position="38"/>
        <end position="56"/>
    </location>
</feature>
<comment type="catalytic activity">
    <reaction evidence="5">
        <text>a quinone + NADH + 5 H(+)(in) = a quinol + NAD(+) + 4 H(+)(out)</text>
        <dbReference type="Rhea" id="RHEA:57888"/>
        <dbReference type="ChEBI" id="CHEBI:15378"/>
        <dbReference type="ChEBI" id="CHEBI:24646"/>
        <dbReference type="ChEBI" id="CHEBI:57540"/>
        <dbReference type="ChEBI" id="CHEBI:57945"/>
        <dbReference type="ChEBI" id="CHEBI:132124"/>
    </reaction>
</comment>
<keyword evidence="4 5" id="KW-0472">Membrane</keyword>
<keyword evidence="5" id="KW-1278">Translocase</keyword>
<feature type="transmembrane region" description="Helical" evidence="5">
    <location>
        <begin position="202"/>
        <end position="226"/>
    </location>
</feature>
<feature type="transmembrane region" description="Helical" evidence="5">
    <location>
        <begin position="12"/>
        <end position="31"/>
    </location>
</feature>
<dbReference type="GO" id="GO:0048038">
    <property type="term" value="F:quinone binding"/>
    <property type="evidence" value="ECO:0007669"/>
    <property type="project" value="UniProtKB-KW"/>
</dbReference>
<dbReference type="GO" id="GO:0008137">
    <property type="term" value="F:NADH dehydrogenase (ubiquinone) activity"/>
    <property type="evidence" value="ECO:0007669"/>
    <property type="project" value="InterPro"/>
</dbReference>
<feature type="transmembrane region" description="Helical" evidence="5">
    <location>
        <begin position="367"/>
        <end position="386"/>
    </location>
</feature>
<comment type="function">
    <text evidence="5">NDH-1 shuttles electrons from NADH, via FMN and iron-sulfur (Fe-S) centers, to quinones in the respiratory chain. The immediate electron acceptor for the enzyme in this species is believed to be a menaquinone. Couples the redox reaction to proton translocation (for every two electrons transferred, four hydrogen ions are translocated across the cytoplasmic membrane), and thus conserves the redox energy in a proton gradient.</text>
</comment>
<name>A0A1M4YU42_9FLAO</name>
<keyword evidence="5" id="KW-0874">Quinone</keyword>
<dbReference type="EMBL" id="FQVE01000002">
    <property type="protein sequence ID" value="SHF08876.1"/>
    <property type="molecule type" value="Genomic_DNA"/>
</dbReference>
<dbReference type="PANTHER" id="PTHR22773">
    <property type="entry name" value="NADH DEHYDROGENASE"/>
    <property type="match status" value="1"/>
</dbReference>
<evidence type="ECO:0000259" key="7">
    <source>
        <dbReference type="Pfam" id="PF00361"/>
    </source>
</evidence>
<feature type="transmembrane region" description="Helical" evidence="5">
    <location>
        <begin position="159"/>
        <end position="182"/>
    </location>
</feature>
<feature type="transmembrane region" description="Helical" evidence="5">
    <location>
        <begin position="76"/>
        <end position="95"/>
    </location>
</feature>
<feature type="transmembrane region" description="Helical" evidence="5">
    <location>
        <begin position="270"/>
        <end position="291"/>
    </location>
</feature>
<accession>A0A1M4YU42</accession>
<evidence type="ECO:0000256" key="4">
    <source>
        <dbReference type="ARBA" id="ARBA00023136"/>
    </source>
</evidence>
<dbReference type="GO" id="GO:0042773">
    <property type="term" value="P:ATP synthesis coupled electron transport"/>
    <property type="evidence" value="ECO:0007669"/>
    <property type="project" value="InterPro"/>
</dbReference>
<comment type="subcellular location">
    <subcellularLocation>
        <location evidence="5">Cell membrane</location>
        <topology evidence="5">Multi-pass membrane protein</topology>
    </subcellularLocation>
    <subcellularLocation>
        <location evidence="1">Endomembrane system</location>
        <topology evidence="1">Multi-pass membrane protein</topology>
    </subcellularLocation>
    <subcellularLocation>
        <location evidence="6">Membrane</location>
        <topology evidence="6">Multi-pass membrane protein</topology>
    </subcellularLocation>
</comment>
<evidence type="ECO:0000256" key="2">
    <source>
        <dbReference type="ARBA" id="ARBA00022692"/>
    </source>
</evidence>
<dbReference type="AlphaFoldDB" id="A0A1M4YU42"/>
<dbReference type="EC" id="7.1.1.-" evidence="5"/>
<evidence type="ECO:0000256" key="5">
    <source>
        <dbReference type="HAMAP-Rule" id="MF_00445"/>
    </source>
</evidence>
<feature type="transmembrane region" description="Helical" evidence="5">
    <location>
        <begin position="238"/>
        <end position="258"/>
    </location>
</feature>
<proteinExistence type="inferred from homology"/>
<feature type="transmembrane region" description="Helical" evidence="5">
    <location>
        <begin position="130"/>
        <end position="147"/>
    </location>
</feature>
<dbReference type="GO" id="GO:0050136">
    <property type="term" value="F:NADH dehydrogenase (quinone) (non-electrogenic) activity"/>
    <property type="evidence" value="ECO:0007669"/>
    <property type="project" value="UniProtKB-UniRule"/>
</dbReference>
<keyword evidence="5" id="KW-0520">NAD</keyword>
<feature type="transmembrane region" description="Helical" evidence="5">
    <location>
        <begin position="406"/>
        <end position="432"/>
    </location>
</feature>
<dbReference type="NCBIfam" id="TIGR01770">
    <property type="entry name" value="NDH_I_N"/>
    <property type="match status" value="1"/>
</dbReference>
<evidence type="ECO:0000313" key="9">
    <source>
        <dbReference type="Proteomes" id="UP000184108"/>
    </source>
</evidence>
<comment type="similarity">
    <text evidence="5">Belongs to the complex I subunit 2 family.</text>
</comment>